<dbReference type="EMBL" id="CP146606">
    <property type="protein sequence ID" value="WYK19681.1"/>
    <property type="molecule type" value="Genomic_DNA"/>
</dbReference>
<accession>A0ABZ2TJ46</accession>
<dbReference type="RefSeq" id="WP_317056388.1">
    <property type="nucleotide sequence ID" value="NZ_CP146606.1"/>
</dbReference>
<protein>
    <submittedName>
        <fullName evidence="1">Flagellar basal body-associated FliL family protein</fullName>
    </submittedName>
</protein>
<reference evidence="1 2" key="1">
    <citation type="submission" date="2024-02" db="EMBL/GenBank/DDBJ databases">
        <title>Roseovarius strain W115 nov., isolated from a marine algae.</title>
        <authorList>
            <person name="Lee M.W."/>
            <person name="Lee J.K."/>
            <person name="Kim J.M."/>
            <person name="Choi D.G."/>
            <person name="Baek J.H."/>
            <person name="Bayburt H."/>
            <person name="Jung J.J."/>
            <person name="Han D.M."/>
            <person name="Jeon C.O."/>
        </authorList>
    </citation>
    <scope>NUCLEOTIDE SEQUENCE [LARGE SCALE GENOMIC DNA]</scope>
    <source>
        <strain evidence="1 2">W115</strain>
    </source>
</reference>
<dbReference type="Proteomes" id="UP001281305">
    <property type="component" value="Chromosome"/>
</dbReference>
<evidence type="ECO:0000313" key="2">
    <source>
        <dbReference type="Proteomes" id="UP001281305"/>
    </source>
</evidence>
<gene>
    <name evidence="1" type="ORF">RZS32_007455</name>
</gene>
<evidence type="ECO:0000313" key="1">
    <source>
        <dbReference type="EMBL" id="WYK19681.1"/>
    </source>
</evidence>
<organism evidence="1 2">
    <name type="scientific">Roseovarius rhodophyticola</name>
    <dbReference type="NCBI Taxonomy" id="3080827"/>
    <lineage>
        <taxon>Bacteria</taxon>
        <taxon>Pseudomonadati</taxon>
        <taxon>Pseudomonadota</taxon>
        <taxon>Alphaproteobacteria</taxon>
        <taxon>Rhodobacterales</taxon>
        <taxon>Roseobacteraceae</taxon>
        <taxon>Roseovarius</taxon>
    </lineage>
</organism>
<keyword evidence="1" id="KW-0969">Cilium</keyword>
<keyword evidence="1" id="KW-0966">Cell projection</keyword>
<name>A0ABZ2TJ46_9RHOB</name>
<sequence>MKALIVPILMGVLGFASGGGAGYFLRAPVEEPSKQTTQEMASIVEEDAKSIENTHASSEYVKLNNQFVVPIVVGDLVNALVVMSLSIEITEGETSTVYAVEPKLRDAFLQVLFDHANMGGFKGEFTEARNMDLLRTALTDTAQNLVGDVVTSVLITDIARQDM</sequence>
<keyword evidence="1" id="KW-0282">Flagellum</keyword>
<proteinExistence type="predicted"/>
<keyword evidence="2" id="KW-1185">Reference proteome</keyword>